<organism evidence="3 4">
    <name type="scientific">Dunaliella salina</name>
    <name type="common">Green alga</name>
    <name type="synonym">Protococcus salinus</name>
    <dbReference type="NCBI Taxonomy" id="3046"/>
    <lineage>
        <taxon>Eukaryota</taxon>
        <taxon>Viridiplantae</taxon>
        <taxon>Chlorophyta</taxon>
        <taxon>core chlorophytes</taxon>
        <taxon>Chlorophyceae</taxon>
        <taxon>CS clade</taxon>
        <taxon>Chlamydomonadales</taxon>
        <taxon>Dunaliellaceae</taxon>
        <taxon>Dunaliella</taxon>
    </lineage>
</organism>
<gene>
    <name evidence="3" type="ORF">DUNSADRAFT_2042</name>
</gene>
<reference evidence="3" key="1">
    <citation type="submission" date="2017-08" db="EMBL/GenBank/DDBJ databases">
        <authorList>
            <person name="Polle J.E."/>
            <person name="Barry K."/>
            <person name="Cushman J."/>
            <person name="Schmutz J."/>
            <person name="Tran D."/>
            <person name="Hathwaick L.T."/>
            <person name="Yim W.C."/>
            <person name="Jenkins J."/>
            <person name="Mckie-Krisberg Z.M."/>
            <person name="Prochnik S."/>
            <person name="Lindquist E."/>
            <person name="Dockter R.B."/>
            <person name="Adam C."/>
            <person name="Molina H."/>
            <person name="Bunkerborg J."/>
            <person name="Jin E."/>
            <person name="Buchheim M."/>
            <person name="Magnuson J."/>
        </authorList>
    </citation>
    <scope>NUCLEOTIDE SEQUENCE</scope>
    <source>
        <strain evidence="3">CCAP 19/18</strain>
    </source>
</reference>
<comment type="caution">
    <text evidence="3">The sequence shown here is derived from an EMBL/GenBank/DDBJ whole genome shotgun (WGS) entry which is preliminary data.</text>
</comment>
<dbReference type="SUPFAM" id="SSF54427">
    <property type="entry name" value="NTF2-like"/>
    <property type="match status" value="1"/>
</dbReference>
<dbReference type="EMBL" id="MU069563">
    <property type="protein sequence ID" value="KAF5838873.1"/>
    <property type="molecule type" value="Genomic_DNA"/>
</dbReference>
<protein>
    <recommendedName>
        <fullName evidence="2">Tim44-like domain-containing protein</fullName>
    </recommendedName>
</protein>
<accession>A0ABQ7GW85</accession>
<keyword evidence="4" id="KW-1185">Reference proteome</keyword>
<dbReference type="Pfam" id="PF04280">
    <property type="entry name" value="Tim44"/>
    <property type="match status" value="1"/>
</dbReference>
<feature type="domain" description="Tim44-like" evidence="2">
    <location>
        <begin position="130"/>
        <end position="304"/>
    </location>
</feature>
<dbReference type="InterPro" id="IPR032710">
    <property type="entry name" value="NTF2-like_dom_sf"/>
</dbReference>
<keyword evidence="1" id="KW-0812">Transmembrane</keyword>
<proteinExistence type="predicted"/>
<dbReference type="InterPro" id="IPR007379">
    <property type="entry name" value="Tim44-like_dom"/>
</dbReference>
<dbReference type="Proteomes" id="UP000815325">
    <property type="component" value="Unassembled WGS sequence"/>
</dbReference>
<evidence type="ECO:0000313" key="4">
    <source>
        <dbReference type="Proteomes" id="UP000815325"/>
    </source>
</evidence>
<feature type="transmembrane region" description="Helical" evidence="1">
    <location>
        <begin position="335"/>
        <end position="356"/>
    </location>
</feature>
<evidence type="ECO:0000256" key="1">
    <source>
        <dbReference type="SAM" id="Phobius"/>
    </source>
</evidence>
<dbReference type="Gene3D" id="3.10.450.240">
    <property type="match status" value="1"/>
</dbReference>
<keyword evidence="1" id="KW-0472">Membrane</keyword>
<evidence type="ECO:0000259" key="2">
    <source>
        <dbReference type="Pfam" id="PF04280"/>
    </source>
</evidence>
<name>A0ABQ7GW85_DUNSA</name>
<keyword evidence="1" id="KW-1133">Transmembrane helix</keyword>
<sequence length="358" mass="40096">MNGQLSFSMRRTIISLQQPSHGLASLILPGTFHAAGHAPLVQARVLSSKVATGDSDSIMSALGIKMYPDLADANQRELAKSFSSMGKVLSLYRKPRSRAEHGLLPELEDWSYYLWNRFDTLRVCKLSILGFSRANFLAHACNTYQVVHAATSTGNPQLLERLKELAVPRMYEQLKADAYWLQQQQRGAAAKGRHRARSGTDAKPSGHPQWQLVEITSAEIVDAADACPVPEDLLKQIATQLHCAQLTVRFVTQQRLQEEGYKTQQRSKDSKVHTFEDYWVFERPLYKSWLFRKAGPWGANWRLLAQLDVPEMSLTATAAEREQATAAARGRVEKFGLGVLMFGVLNLIGYGLYSVIFT</sequence>
<evidence type="ECO:0000313" key="3">
    <source>
        <dbReference type="EMBL" id="KAF5838873.1"/>
    </source>
</evidence>